<dbReference type="PROSITE" id="PS00041">
    <property type="entry name" value="HTH_ARAC_FAMILY_1"/>
    <property type="match status" value="1"/>
</dbReference>
<dbReference type="InterPro" id="IPR009057">
    <property type="entry name" value="Homeodomain-like_sf"/>
</dbReference>
<feature type="compositionally biased region" description="Pro residues" evidence="4">
    <location>
        <begin position="1"/>
        <end position="11"/>
    </location>
</feature>
<dbReference type="RefSeq" id="WP_126615750.1">
    <property type="nucleotide sequence ID" value="NZ_JBHUCY010000043.1"/>
</dbReference>
<dbReference type="GO" id="GO:0043565">
    <property type="term" value="F:sequence-specific DNA binding"/>
    <property type="evidence" value="ECO:0007669"/>
    <property type="project" value="InterPro"/>
</dbReference>
<dbReference type="OrthoDB" id="5295469at2"/>
<dbReference type="InterPro" id="IPR020449">
    <property type="entry name" value="Tscrpt_reg_AraC-type_HTH"/>
</dbReference>
<dbReference type="Gene3D" id="3.20.80.10">
    <property type="entry name" value="Regulatory factor, effector binding domain"/>
    <property type="match status" value="1"/>
</dbReference>
<organism evidence="6 7">
    <name type="scientific">Azospirillum griseum</name>
    <dbReference type="NCBI Taxonomy" id="2496639"/>
    <lineage>
        <taxon>Bacteria</taxon>
        <taxon>Pseudomonadati</taxon>
        <taxon>Pseudomonadota</taxon>
        <taxon>Alphaproteobacteria</taxon>
        <taxon>Rhodospirillales</taxon>
        <taxon>Azospirillaceae</taxon>
        <taxon>Azospirillum</taxon>
    </lineage>
</organism>
<dbReference type="AlphaFoldDB" id="A0A3S0JI51"/>
<evidence type="ECO:0000256" key="1">
    <source>
        <dbReference type="ARBA" id="ARBA00023015"/>
    </source>
</evidence>
<evidence type="ECO:0000256" key="3">
    <source>
        <dbReference type="ARBA" id="ARBA00023163"/>
    </source>
</evidence>
<dbReference type="PROSITE" id="PS01124">
    <property type="entry name" value="HTH_ARAC_FAMILY_2"/>
    <property type="match status" value="1"/>
</dbReference>
<dbReference type="InterPro" id="IPR010499">
    <property type="entry name" value="AraC_E-bd"/>
</dbReference>
<dbReference type="InterPro" id="IPR029442">
    <property type="entry name" value="GyrI-like"/>
</dbReference>
<dbReference type="Pfam" id="PF12833">
    <property type="entry name" value="HTH_18"/>
    <property type="match status" value="1"/>
</dbReference>
<comment type="caution">
    <text evidence="6">The sequence shown here is derived from an EMBL/GenBank/DDBJ whole genome shotgun (WGS) entry which is preliminary data.</text>
</comment>
<evidence type="ECO:0000313" key="6">
    <source>
        <dbReference type="EMBL" id="RTR19861.1"/>
    </source>
</evidence>
<feature type="domain" description="HTH araC/xylS-type" evidence="5">
    <location>
        <begin position="36"/>
        <end position="134"/>
    </location>
</feature>
<dbReference type="GO" id="GO:0003700">
    <property type="term" value="F:DNA-binding transcription factor activity"/>
    <property type="evidence" value="ECO:0007669"/>
    <property type="project" value="InterPro"/>
</dbReference>
<dbReference type="SUPFAM" id="SSF55136">
    <property type="entry name" value="Probable bacterial effector-binding domain"/>
    <property type="match status" value="1"/>
</dbReference>
<dbReference type="PANTHER" id="PTHR40055">
    <property type="entry name" value="TRANSCRIPTIONAL REGULATOR YGIV-RELATED"/>
    <property type="match status" value="1"/>
</dbReference>
<dbReference type="Gene3D" id="1.10.10.60">
    <property type="entry name" value="Homeodomain-like"/>
    <property type="match status" value="2"/>
</dbReference>
<dbReference type="SMART" id="SM00342">
    <property type="entry name" value="HTH_ARAC"/>
    <property type="match status" value="1"/>
</dbReference>
<feature type="region of interest" description="Disordered" evidence="4">
    <location>
        <begin position="1"/>
        <end position="24"/>
    </location>
</feature>
<sequence>MTTSSPHPPFPGFASAPHPDRPAKADTLLEYGRRMDRVVTHIAAHLDDPLDLDALAAVACFSPYHFHRIYRAMIGETVTDTLRRQRLHRAAGMLVTGRESIAAIARRAGYGSVAAFTRAFAQSYGLTPAAYRRQGLASPFVWPLADPFHATPPHANAESAMRSVTIDTLAPATLIGFDHRGPYMEINTAFSRAHAWMVGRNLLTPATRCIGVYFDDPSAVAPADLRAFAGFVVAGTPALEDGARSLSLPGGRHATMIHKGPYAELGAAYQWLYGEWLPASGHTPADQPCFEEYLNDPRATPPEEWLTRICVPLAG</sequence>
<dbReference type="PRINTS" id="PR00032">
    <property type="entry name" value="HTHARAC"/>
</dbReference>
<keyword evidence="1" id="KW-0805">Transcription regulation</keyword>
<name>A0A3S0JI51_9PROT</name>
<reference evidence="6 7" key="1">
    <citation type="submission" date="2018-12" db="EMBL/GenBank/DDBJ databases">
        <authorList>
            <person name="Yang Y."/>
        </authorList>
    </citation>
    <scope>NUCLEOTIDE SEQUENCE [LARGE SCALE GENOMIC DNA]</scope>
    <source>
        <strain evidence="6 7">L-25-5w-1</strain>
    </source>
</reference>
<evidence type="ECO:0000256" key="4">
    <source>
        <dbReference type="SAM" id="MobiDB-lite"/>
    </source>
</evidence>
<proteinExistence type="predicted"/>
<dbReference type="PANTHER" id="PTHR40055:SF1">
    <property type="entry name" value="TRANSCRIPTIONAL REGULATOR YGIV-RELATED"/>
    <property type="match status" value="1"/>
</dbReference>
<dbReference type="Proteomes" id="UP000277007">
    <property type="component" value="Unassembled WGS sequence"/>
</dbReference>
<evidence type="ECO:0000313" key="7">
    <source>
        <dbReference type="Proteomes" id="UP000277007"/>
    </source>
</evidence>
<keyword evidence="3" id="KW-0804">Transcription</keyword>
<keyword evidence="2" id="KW-0238">DNA-binding</keyword>
<protein>
    <submittedName>
        <fullName evidence="6">Helix-turn-helix domain-containing protein</fullName>
    </submittedName>
</protein>
<dbReference type="SUPFAM" id="SSF46689">
    <property type="entry name" value="Homeodomain-like"/>
    <property type="match status" value="2"/>
</dbReference>
<dbReference type="InterPro" id="IPR018060">
    <property type="entry name" value="HTH_AraC"/>
</dbReference>
<dbReference type="InterPro" id="IPR011256">
    <property type="entry name" value="Reg_factor_effector_dom_sf"/>
</dbReference>
<dbReference type="InterPro" id="IPR018062">
    <property type="entry name" value="HTH_AraC-typ_CS"/>
</dbReference>
<keyword evidence="7" id="KW-1185">Reference proteome</keyword>
<evidence type="ECO:0000256" key="2">
    <source>
        <dbReference type="ARBA" id="ARBA00023125"/>
    </source>
</evidence>
<dbReference type="InterPro" id="IPR050908">
    <property type="entry name" value="SmbC-like"/>
</dbReference>
<gene>
    <name evidence="6" type="ORF">EJ903_12755</name>
</gene>
<evidence type="ECO:0000259" key="5">
    <source>
        <dbReference type="PROSITE" id="PS01124"/>
    </source>
</evidence>
<dbReference type="EMBL" id="RXMA01000010">
    <property type="protein sequence ID" value="RTR19861.1"/>
    <property type="molecule type" value="Genomic_DNA"/>
</dbReference>
<accession>A0A3S0JI51</accession>
<dbReference type="SMART" id="SM00871">
    <property type="entry name" value="AraC_E_bind"/>
    <property type="match status" value="1"/>
</dbReference>
<dbReference type="Pfam" id="PF06445">
    <property type="entry name" value="GyrI-like"/>
    <property type="match status" value="1"/>
</dbReference>